<comment type="caution">
    <text evidence="1">The sequence shown here is derived from an EMBL/GenBank/DDBJ whole genome shotgun (WGS) entry which is preliminary data.</text>
</comment>
<dbReference type="EMBL" id="JAPDRQ010000023">
    <property type="protein sequence ID" value="KAJ9661399.1"/>
    <property type="molecule type" value="Genomic_DNA"/>
</dbReference>
<accession>A0ACC3AFE6</accession>
<protein>
    <submittedName>
        <fullName evidence="1">Uncharacterized protein</fullName>
    </submittedName>
</protein>
<sequence length="197" mass="21670">MAPSSYAHAISQTPAAESREQLLSRAVPPSSLTRSGRPASIAPSIYSVLSDATTIAAPQNTYRGFPSREAYLAALNDFIESKMYMSTGHQTLKGFYGDETMDDVIRNRPDVEFGWQKRRREKKAAKARRMTVAVGMDSVSEEGQRVEDRGNAPMASLTPTGSNDEQMQRTETNSSQKGGKMRRLTRVFSGGRRATVS</sequence>
<proteinExistence type="predicted"/>
<evidence type="ECO:0000313" key="2">
    <source>
        <dbReference type="Proteomes" id="UP001172386"/>
    </source>
</evidence>
<keyword evidence="2" id="KW-1185">Reference proteome</keyword>
<name>A0ACC3AFE6_9EURO</name>
<dbReference type="Proteomes" id="UP001172386">
    <property type="component" value="Unassembled WGS sequence"/>
</dbReference>
<organism evidence="1 2">
    <name type="scientific">Neophaeococcomyces mojaviensis</name>
    <dbReference type="NCBI Taxonomy" id="3383035"/>
    <lineage>
        <taxon>Eukaryota</taxon>
        <taxon>Fungi</taxon>
        <taxon>Dikarya</taxon>
        <taxon>Ascomycota</taxon>
        <taxon>Pezizomycotina</taxon>
        <taxon>Eurotiomycetes</taxon>
        <taxon>Chaetothyriomycetidae</taxon>
        <taxon>Chaetothyriales</taxon>
        <taxon>Chaetothyriales incertae sedis</taxon>
        <taxon>Neophaeococcomyces</taxon>
    </lineage>
</organism>
<reference evidence="1" key="1">
    <citation type="submission" date="2022-10" db="EMBL/GenBank/DDBJ databases">
        <title>Culturing micro-colonial fungi from biological soil crusts in the Mojave desert and describing Neophaeococcomyces mojavensis, and introducing the new genera and species Taxawa tesnikishii.</title>
        <authorList>
            <person name="Kurbessoian T."/>
            <person name="Stajich J.E."/>
        </authorList>
    </citation>
    <scope>NUCLEOTIDE SEQUENCE</scope>
    <source>
        <strain evidence="1">JES_112</strain>
    </source>
</reference>
<evidence type="ECO:0000313" key="1">
    <source>
        <dbReference type="EMBL" id="KAJ9661399.1"/>
    </source>
</evidence>
<gene>
    <name evidence="1" type="ORF">H2198_001967</name>
</gene>